<dbReference type="InterPro" id="IPR000182">
    <property type="entry name" value="GNAT_dom"/>
</dbReference>
<organism evidence="2 3">
    <name type="scientific">Fusarium equiseti</name>
    <name type="common">Fusarium scirpi</name>
    <dbReference type="NCBI Taxonomy" id="61235"/>
    <lineage>
        <taxon>Eukaryota</taxon>
        <taxon>Fungi</taxon>
        <taxon>Dikarya</taxon>
        <taxon>Ascomycota</taxon>
        <taxon>Pezizomycotina</taxon>
        <taxon>Sordariomycetes</taxon>
        <taxon>Hypocreomycetidae</taxon>
        <taxon>Hypocreales</taxon>
        <taxon>Nectriaceae</taxon>
        <taxon>Fusarium</taxon>
        <taxon>Fusarium incarnatum-equiseti species complex</taxon>
    </lineage>
</organism>
<dbReference type="InterPro" id="IPR052523">
    <property type="entry name" value="Trichothecene_AcTrans"/>
</dbReference>
<proteinExistence type="predicted"/>
<sequence>MSGITLRHAHYSELPEVARVMSRAFWKDELFGDLIHPHREQYPEDVDLYWLRRARVVFWDYRWRLIVAVSKDQSGKESIVGIAQWERLGDGGKKLECSTWDPRKASPLFTNPANHPGNLLKPMSSLAMAVHARFYPNRAADPAQEDAVERAYPCFDSIWSGKRAESWYLAALAVRPDFHGKGVGRKLVQWGMEKAQEEKVCASLAAVEGTEDFYMKCGFKEQFGSAKAGEGNPLADVPGALMFWYWPRS</sequence>
<accession>A0A8J2IPC1</accession>
<comment type="caution">
    <text evidence="2">The sequence shown here is derived from an EMBL/GenBank/DDBJ whole genome shotgun (WGS) entry which is preliminary data.</text>
</comment>
<reference evidence="2" key="1">
    <citation type="submission" date="2021-05" db="EMBL/GenBank/DDBJ databases">
        <authorList>
            <person name="Khan N."/>
        </authorList>
    </citation>
    <scope>NUCLEOTIDE SEQUENCE</scope>
</reference>
<dbReference type="AlphaFoldDB" id="A0A8J2IPC1"/>
<protein>
    <recommendedName>
        <fullName evidence="1">N-acetyltransferase domain-containing protein</fullName>
    </recommendedName>
</protein>
<dbReference type="PANTHER" id="PTHR42791:SF16">
    <property type="entry name" value="N-ACETYLTRANSFERASE DOMAIN-CONTAINING PROTEIN"/>
    <property type="match status" value="1"/>
</dbReference>
<evidence type="ECO:0000313" key="2">
    <source>
        <dbReference type="EMBL" id="CAG7561123.1"/>
    </source>
</evidence>
<evidence type="ECO:0000313" key="3">
    <source>
        <dbReference type="Proteomes" id="UP000693738"/>
    </source>
</evidence>
<dbReference type="EMBL" id="CAJSTJ010000140">
    <property type="protein sequence ID" value="CAG7561123.1"/>
    <property type="molecule type" value="Genomic_DNA"/>
</dbReference>
<dbReference type="CDD" id="cd04301">
    <property type="entry name" value="NAT_SF"/>
    <property type="match status" value="1"/>
</dbReference>
<dbReference type="Pfam" id="PF13508">
    <property type="entry name" value="Acetyltransf_7"/>
    <property type="match status" value="1"/>
</dbReference>
<dbReference type="GO" id="GO:0016747">
    <property type="term" value="F:acyltransferase activity, transferring groups other than amino-acyl groups"/>
    <property type="evidence" value="ECO:0007669"/>
    <property type="project" value="InterPro"/>
</dbReference>
<dbReference type="PANTHER" id="PTHR42791">
    <property type="entry name" value="GNAT FAMILY ACETYLTRANSFERASE"/>
    <property type="match status" value="1"/>
</dbReference>
<dbReference type="Proteomes" id="UP000693738">
    <property type="component" value="Unassembled WGS sequence"/>
</dbReference>
<dbReference type="PROSITE" id="PS51186">
    <property type="entry name" value="GNAT"/>
    <property type="match status" value="1"/>
</dbReference>
<feature type="domain" description="N-acetyltransferase" evidence="1">
    <location>
        <begin position="167"/>
        <end position="247"/>
    </location>
</feature>
<name>A0A8J2IPC1_FUSEQ</name>
<gene>
    <name evidence="2" type="ORF">FEQUK3_LOCUS6823</name>
</gene>
<evidence type="ECO:0000259" key="1">
    <source>
        <dbReference type="PROSITE" id="PS51186"/>
    </source>
</evidence>